<gene>
    <name evidence="1" type="ORF">V0R50_21050</name>
</gene>
<protein>
    <recommendedName>
        <fullName evidence="3">Phage protein</fullName>
    </recommendedName>
</protein>
<evidence type="ECO:0000313" key="2">
    <source>
        <dbReference type="Proteomes" id="UP001335100"/>
    </source>
</evidence>
<accession>A0ABU7HW32</accession>
<dbReference type="Proteomes" id="UP001335100">
    <property type="component" value="Unassembled WGS sequence"/>
</dbReference>
<evidence type="ECO:0000313" key="1">
    <source>
        <dbReference type="EMBL" id="MEE1935726.1"/>
    </source>
</evidence>
<dbReference type="EMBL" id="JAZDQJ010000028">
    <property type="protein sequence ID" value="MEE1935726.1"/>
    <property type="molecule type" value="Genomic_DNA"/>
</dbReference>
<comment type="caution">
    <text evidence="1">The sequence shown here is derived from an EMBL/GenBank/DDBJ whole genome shotgun (WGS) entry which is preliminary data.</text>
</comment>
<evidence type="ECO:0008006" key="3">
    <source>
        <dbReference type="Google" id="ProtNLM"/>
    </source>
</evidence>
<organism evidence="1 2">
    <name type="scientific">Pseudomonas ulcerans</name>
    <dbReference type="NCBI Taxonomy" id="3115852"/>
    <lineage>
        <taxon>Bacteria</taxon>
        <taxon>Pseudomonadati</taxon>
        <taxon>Pseudomonadota</taxon>
        <taxon>Gammaproteobacteria</taxon>
        <taxon>Pseudomonadales</taxon>
        <taxon>Pseudomonadaceae</taxon>
        <taxon>Pseudomonas</taxon>
    </lineage>
</organism>
<dbReference type="RefSeq" id="WP_330076448.1">
    <property type="nucleotide sequence ID" value="NZ_JAZDQJ010000028.1"/>
</dbReference>
<sequence length="69" mass="8022">MTERSRPRLATYTLDLNVMCDICGKARSAYRHDKCSRIRQQRKSAEWESVMANQAAKKLQQAKGLRPLR</sequence>
<name>A0ABU7HW32_9PSED</name>
<reference evidence="1 2" key="1">
    <citation type="submission" date="2024-01" db="EMBL/GenBank/DDBJ databases">
        <title>Unpublished Manusciprt.</title>
        <authorList>
            <person name="Duman M."/>
            <person name="Valdes E.G."/>
            <person name="Ajmi N."/>
            <person name="Altun S."/>
            <person name="Saticioglu I.B."/>
        </authorList>
    </citation>
    <scope>NUCLEOTIDE SEQUENCE [LARGE SCALE GENOMIC DNA]</scope>
    <source>
        <strain evidence="1 2">148P</strain>
    </source>
</reference>
<keyword evidence="2" id="KW-1185">Reference proteome</keyword>
<proteinExistence type="predicted"/>